<dbReference type="AlphaFoldDB" id="A0A6I0F2U3"/>
<dbReference type="EMBL" id="WBZC01000016">
    <property type="protein sequence ID" value="KAB3535632.1"/>
    <property type="molecule type" value="Genomic_DNA"/>
</dbReference>
<dbReference type="OrthoDB" id="1716920at2"/>
<organism evidence="2 3">
    <name type="scientific">Alkaliphilus pronyensis</name>
    <dbReference type="NCBI Taxonomy" id="1482732"/>
    <lineage>
        <taxon>Bacteria</taxon>
        <taxon>Bacillati</taxon>
        <taxon>Bacillota</taxon>
        <taxon>Clostridia</taxon>
        <taxon>Peptostreptococcales</taxon>
        <taxon>Natronincolaceae</taxon>
        <taxon>Alkaliphilus</taxon>
    </lineage>
</organism>
<comment type="caution">
    <text evidence="2">The sequence shown here is derived from an EMBL/GenBank/DDBJ whole genome shotgun (WGS) entry which is preliminary data.</text>
</comment>
<proteinExistence type="predicted"/>
<reference evidence="2 3" key="1">
    <citation type="submission" date="2019-10" db="EMBL/GenBank/DDBJ databases">
        <title>Alkaliphilus serpentinus sp. nov. and Alkaliphilus pronyensis sp. nov., two novel anaerobic alkaliphilic species isolated from the serpentinized-hosted hydrothermal field of the Prony Bay (New Caledonia).</title>
        <authorList>
            <person name="Postec A."/>
        </authorList>
    </citation>
    <scope>NUCLEOTIDE SEQUENCE [LARGE SCALE GENOMIC DNA]</scope>
    <source>
        <strain evidence="2 3">LacV</strain>
    </source>
</reference>
<keyword evidence="1" id="KW-0472">Membrane</keyword>
<keyword evidence="1" id="KW-1133">Transmembrane helix</keyword>
<accession>A0A6I0F2U3</accession>
<feature type="transmembrane region" description="Helical" evidence="1">
    <location>
        <begin position="6"/>
        <end position="30"/>
    </location>
</feature>
<dbReference type="Proteomes" id="UP000432715">
    <property type="component" value="Unassembled WGS sequence"/>
</dbReference>
<protein>
    <recommendedName>
        <fullName evidence="4">Sporulation protein YunB</fullName>
    </recommendedName>
</protein>
<evidence type="ECO:0008006" key="4">
    <source>
        <dbReference type="Google" id="ProtNLM"/>
    </source>
</evidence>
<evidence type="ECO:0000256" key="1">
    <source>
        <dbReference type="SAM" id="Phobius"/>
    </source>
</evidence>
<dbReference type="RefSeq" id="WP_151860649.1">
    <property type="nucleotide sequence ID" value="NZ_WBZC01000016.1"/>
</dbReference>
<evidence type="ECO:0000313" key="3">
    <source>
        <dbReference type="Proteomes" id="UP000432715"/>
    </source>
</evidence>
<name>A0A6I0F2U3_9FIRM</name>
<evidence type="ECO:0000313" key="2">
    <source>
        <dbReference type="EMBL" id="KAB3535632.1"/>
    </source>
</evidence>
<keyword evidence="1" id="KW-0812">Transmembrane</keyword>
<sequence>MNSNFWMILFIATIIIFSFAFSWIIVVEVISIHSLNLRVENSLIASGWAGFSQLDLATMGERIDLLDSEGRDIYLDKTKAIQVVRDYIKANLNLDDDLVATGSSYIHHRQQPVVIEEITIYNPHDLPAVTSDNIPLKRTTIHIIILVPKDIKFLGTTYLKKSVPVDIKAFM</sequence>
<gene>
    <name evidence="2" type="ORF">F8154_05740</name>
</gene>
<keyword evidence="3" id="KW-1185">Reference proteome</keyword>